<gene>
    <name evidence="1" type="ORF">GKE97_27040</name>
</gene>
<evidence type="ECO:0000313" key="2">
    <source>
        <dbReference type="Proteomes" id="UP000434475"/>
    </source>
</evidence>
<protein>
    <submittedName>
        <fullName evidence="1">Metallophosphatase</fullName>
    </submittedName>
</protein>
<evidence type="ECO:0000313" key="1">
    <source>
        <dbReference type="EMBL" id="MSB23096.1"/>
    </source>
</evidence>
<dbReference type="SUPFAM" id="SSF56300">
    <property type="entry name" value="Metallo-dependent phosphatases"/>
    <property type="match status" value="1"/>
</dbReference>
<comment type="caution">
    <text evidence="1">The sequence shown here is derived from an EMBL/GenBank/DDBJ whole genome shotgun (WGS) entry which is preliminary data.</text>
</comment>
<dbReference type="RefSeq" id="WP_108981730.1">
    <property type="nucleotide sequence ID" value="NZ_WKPR01000081.1"/>
</dbReference>
<accession>A0A6I2RD26</accession>
<dbReference type="InterPro" id="IPR029052">
    <property type="entry name" value="Metallo-depent_PP-like"/>
</dbReference>
<name>A0A6I2RD26_FLAPL</name>
<dbReference type="GO" id="GO:0016787">
    <property type="term" value="F:hydrolase activity"/>
    <property type="evidence" value="ECO:0007669"/>
    <property type="project" value="InterPro"/>
</dbReference>
<dbReference type="Proteomes" id="UP000434475">
    <property type="component" value="Unassembled WGS sequence"/>
</dbReference>
<dbReference type="Gene3D" id="3.60.21.10">
    <property type="match status" value="1"/>
</dbReference>
<organism evidence="1 2">
    <name type="scientific">Flavonifractor plautii</name>
    <name type="common">Fusobacterium plautii</name>
    <dbReference type="NCBI Taxonomy" id="292800"/>
    <lineage>
        <taxon>Bacteria</taxon>
        <taxon>Bacillati</taxon>
        <taxon>Bacillota</taxon>
        <taxon>Clostridia</taxon>
        <taxon>Eubacteriales</taxon>
        <taxon>Oscillospiraceae</taxon>
        <taxon>Flavonifractor</taxon>
    </lineage>
</organism>
<sequence length="267" mass="30826">MNRLFVTGDMHCNACGEFSKLNTKNFPVQKELSKDDYILIAGDFGCIWNGSTEEEYWLDWLENKPFTTLFVDGNHENHARLAQFPVEEWHGGKVHHIRSSILHLMRGQIFDIADLKVFAMGGASSHDIRDGILDPDDPFFRDDYRKLRSQNALFRIKGWSWWPEEIPSQEEYDEAEKNLDANGRAVDLIVSHCAPSSISDIISGGMYQLDELTDYFEKLRDSVEYKGWIFGHYHDNQVVQRKHVLLYDQVCEVFAKTESGNFGILPV</sequence>
<reference evidence="1 2" key="1">
    <citation type="journal article" date="2019" name="Nat. Med.">
        <title>A library of human gut bacterial isolates paired with longitudinal multiomics data enables mechanistic microbiome research.</title>
        <authorList>
            <person name="Poyet M."/>
            <person name="Groussin M."/>
            <person name="Gibbons S.M."/>
            <person name="Avila-Pacheco J."/>
            <person name="Jiang X."/>
            <person name="Kearney S.M."/>
            <person name="Perrotta A.R."/>
            <person name="Berdy B."/>
            <person name="Zhao S."/>
            <person name="Lieberman T.D."/>
            <person name="Swanson P.K."/>
            <person name="Smith M."/>
            <person name="Roesemann S."/>
            <person name="Alexander J.E."/>
            <person name="Rich S.A."/>
            <person name="Livny J."/>
            <person name="Vlamakis H."/>
            <person name="Clish C."/>
            <person name="Bullock K."/>
            <person name="Deik A."/>
            <person name="Scott J."/>
            <person name="Pierce K.A."/>
            <person name="Xavier R.J."/>
            <person name="Alm E.J."/>
        </authorList>
    </citation>
    <scope>NUCLEOTIDE SEQUENCE [LARGE SCALE GENOMIC DNA]</scope>
    <source>
        <strain evidence="1 2">BIOML-A2</strain>
    </source>
</reference>
<proteinExistence type="predicted"/>
<dbReference type="EMBL" id="WKPR01000081">
    <property type="protein sequence ID" value="MSB23096.1"/>
    <property type="molecule type" value="Genomic_DNA"/>
</dbReference>
<dbReference type="CDD" id="cd00838">
    <property type="entry name" value="MPP_superfamily"/>
    <property type="match status" value="1"/>
</dbReference>
<dbReference type="AlphaFoldDB" id="A0A6I2RD26"/>